<gene>
    <name evidence="1" type="ORF">RMW62_12860</name>
</gene>
<proteinExistence type="predicted"/>
<comment type="caution">
    <text evidence="1">The sequence shown here is derived from an EMBL/GenBank/DDBJ whole genome shotgun (WGS) entry which is preliminary data.</text>
</comment>
<accession>A0AAE4K3H9</accession>
<reference evidence="1" key="1">
    <citation type="submission" date="2022-06" db="EMBL/GenBank/DDBJ databases">
        <title>Draft Genome Sequences of Three Actinomyces oris Strains, Isolated from Healthy Human Feces.</title>
        <authorList>
            <person name="Ye Y."/>
            <person name="Liu C."/>
            <person name="Zhao J."/>
            <person name="Xu J."/>
            <person name="Huang H."/>
            <person name="Wang B."/>
            <person name="Wei J."/>
            <person name="Jing X."/>
        </authorList>
    </citation>
    <scope>NUCLEOTIDE SEQUENCE</scope>
    <source>
        <strain evidence="1">CNGBCC1803368</strain>
    </source>
</reference>
<sequence>MANETKMDYDEAEDLKKKFYDAENDLEENKNDFPSDVDGGEANDYIVAMLTTIAEEAGDIAIASGLGGDKLGAAIDKVKGVDESVAQTFRSMAEEMQ</sequence>
<dbReference type="Proteomes" id="UP001180729">
    <property type="component" value="Unassembled WGS sequence"/>
</dbReference>
<protein>
    <submittedName>
        <fullName evidence="1">Uncharacterized protein</fullName>
    </submittedName>
</protein>
<name>A0AAE4K3H9_9ACTO</name>
<evidence type="ECO:0000313" key="2">
    <source>
        <dbReference type="Proteomes" id="UP001180729"/>
    </source>
</evidence>
<dbReference type="EMBL" id="JAMZMH010000027">
    <property type="protein sequence ID" value="MDT0249967.1"/>
    <property type="molecule type" value="Genomic_DNA"/>
</dbReference>
<organism evidence="1 2">
    <name type="scientific">Actinomyces oris</name>
    <dbReference type="NCBI Taxonomy" id="544580"/>
    <lineage>
        <taxon>Bacteria</taxon>
        <taxon>Bacillati</taxon>
        <taxon>Actinomycetota</taxon>
        <taxon>Actinomycetes</taxon>
        <taxon>Actinomycetales</taxon>
        <taxon>Actinomycetaceae</taxon>
        <taxon>Actinomyces</taxon>
    </lineage>
</organism>
<dbReference type="RefSeq" id="WP_010612981.1">
    <property type="nucleotide sequence ID" value="NZ_JAMZMH010000027.1"/>
</dbReference>
<dbReference type="AlphaFoldDB" id="A0AAE4K3H9"/>
<evidence type="ECO:0000313" key="1">
    <source>
        <dbReference type="EMBL" id="MDT0249967.1"/>
    </source>
</evidence>